<protein>
    <submittedName>
        <fullName evidence="1">Uncharacterized protein</fullName>
    </submittedName>
</protein>
<proteinExistence type="predicted"/>
<accession>A0A0K2V1N2</accession>
<organism evidence="1">
    <name type="scientific">Lepeophtheirus salmonis</name>
    <name type="common">Salmon louse</name>
    <name type="synonym">Caligus salmonis</name>
    <dbReference type="NCBI Taxonomy" id="72036"/>
    <lineage>
        <taxon>Eukaryota</taxon>
        <taxon>Metazoa</taxon>
        <taxon>Ecdysozoa</taxon>
        <taxon>Arthropoda</taxon>
        <taxon>Crustacea</taxon>
        <taxon>Multicrustacea</taxon>
        <taxon>Hexanauplia</taxon>
        <taxon>Copepoda</taxon>
        <taxon>Siphonostomatoida</taxon>
        <taxon>Caligidae</taxon>
        <taxon>Lepeophtheirus</taxon>
    </lineage>
</organism>
<evidence type="ECO:0000313" key="1">
    <source>
        <dbReference type="EMBL" id="CDW44072.1"/>
    </source>
</evidence>
<name>A0A0K2V1N2_LEPSM</name>
<dbReference type="EMBL" id="HACA01026711">
    <property type="protein sequence ID" value="CDW44072.1"/>
    <property type="molecule type" value="Transcribed_RNA"/>
</dbReference>
<sequence length="12" mass="1357">MKLKAAMYVSSK</sequence>
<reference evidence="1" key="1">
    <citation type="submission" date="2014-05" db="EMBL/GenBank/DDBJ databases">
        <authorList>
            <person name="Chronopoulou M."/>
        </authorList>
    </citation>
    <scope>NUCLEOTIDE SEQUENCE</scope>
    <source>
        <tissue evidence="1">Whole organism</tissue>
    </source>
</reference>